<feature type="transmembrane region" description="Helical" evidence="1">
    <location>
        <begin position="196"/>
        <end position="218"/>
    </location>
</feature>
<keyword evidence="1" id="KW-0472">Membrane</keyword>
<dbReference type="Proteomes" id="UP000783390">
    <property type="component" value="Unassembled WGS sequence"/>
</dbReference>
<dbReference type="RefSeq" id="WP_209796692.1">
    <property type="nucleotide sequence ID" value="NZ_JAGGJZ010000003.1"/>
</dbReference>
<evidence type="ECO:0000256" key="1">
    <source>
        <dbReference type="SAM" id="Phobius"/>
    </source>
</evidence>
<evidence type="ECO:0000313" key="3">
    <source>
        <dbReference type="Proteomes" id="UP000783390"/>
    </source>
</evidence>
<feature type="transmembrane region" description="Helical" evidence="1">
    <location>
        <begin position="21"/>
        <end position="44"/>
    </location>
</feature>
<feature type="transmembrane region" description="Helical" evidence="1">
    <location>
        <begin position="141"/>
        <end position="166"/>
    </location>
</feature>
<name>A0ABS4F0L8_9CLOT</name>
<dbReference type="Pfam" id="PF06161">
    <property type="entry name" value="DUF975"/>
    <property type="match status" value="1"/>
</dbReference>
<protein>
    <submittedName>
        <fullName evidence="2">Membrane protein</fullName>
    </submittedName>
</protein>
<keyword evidence="3" id="KW-1185">Reference proteome</keyword>
<dbReference type="PANTHER" id="PTHR40076:SF1">
    <property type="entry name" value="MEMBRANE PROTEIN"/>
    <property type="match status" value="1"/>
</dbReference>
<feature type="transmembrane region" description="Helical" evidence="1">
    <location>
        <begin position="50"/>
        <end position="75"/>
    </location>
</feature>
<accession>A0ABS4F0L8</accession>
<dbReference type="InterPro" id="IPR010380">
    <property type="entry name" value="DUF975"/>
</dbReference>
<dbReference type="PANTHER" id="PTHR40076">
    <property type="entry name" value="MEMBRANE PROTEIN-RELATED"/>
    <property type="match status" value="1"/>
</dbReference>
<keyword evidence="1" id="KW-1133">Transmembrane helix</keyword>
<gene>
    <name evidence="2" type="ORF">J2Z53_001379</name>
</gene>
<feature type="transmembrane region" description="Helical" evidence="1">
    <location>
        <begin position="96"/>
        <end position="121"/>
    </location>
</feature>
<evidence type="ECO:0000313" key="2">
    <source>
        <dbReference type="EMBL" id="MBP1889796.1"/>
    </source>
</evidence>
<keyword evidence="1" id="KW-0812">Transmembrane</keyword>
<organism evidence="2 3">
    <name type="scientific">Clostridium moniliforme</name>
    <dbReference type="NCBI Taxonomy" id="39489"/>
    <lineage>
        <taxon>Bacteria</taxon>
        <taxon>Bacillati</taxon>
        <taxon>Bacillota</taxon>
        <taxon>Clostridia</taxon>
        <taxon>Eubacteriales</taxon>
        <taxon>Clostridiaceae</taxon>
        <taxon>Clostridium</taxon>
    </lineage>
</organism>
<sequence>MDNKEIKKNARIIIANKKFNVILFTFFIEIIFFIIGVFFVYSTIHYKFNYYVIFILMSILINVNMMITIGVYLNFERYNKFNLYNILKRWRICLKYYIFNMCILLIVRILTFVFLSAFIIFGSPLIFSALSKSWIDILVNALTIILTMYITIILNLTYFPVIYLLFHDNSLSESVRKSKNLMYKKKKKLFILKLSFIKWFVLGFLTLGIAFLIAIPYYNISLIIFYNNLICDNEEKLIEIE</sequence>
<proteinExistence type="predicted"/>
<comment type="caution">
    <text evidence="2">The sequence shown here is derived from an EMBL/GenBank/DDBJ whole genome shotgun (WGS) entry which is preliminary data.</text>
</comment>
<dbReference type="EMBL" id="JAGGJZ010000003">
    <property type="protein sequence ID" value="MBP1889796.1"/>
    <property type="molecule type" value="Genomic_DNA"/>
</dbReference>
<reference evidence="2 3" key="1">
    <citation type="submission" date="2021-03" db="EMBL/GenBank/DDBJ databases">
        <title>Genomic Encyclopedia of Type Strains, Phase IV (KMG-IV): sequencing the most valuable type-strain genomes for metagenomic binning, comparative biology and taxonomic classification.</title>
        <authorList>
            <person name="Goeker M."/>
        </authorList>
    </citation>
    <scope>NUCLEOTIDE SEQUENCE [LARGE SCALE GENOMIC DNA]</scope>
    <source>
        <strain evidence="2 3">DSM 3984</strain>
    </source>
</reference>